<name>A0A671L8K6_9TELE</name>
<evidence type="ECO:0000256" key="3">
    <source>
        <dbReference type="ARBA" id="ARBA00022825"/>
    </source>
</evidence>
<dbReference type="InterPro" id="IPR018114">
    <property type="entry name" value="TRYPSIN_HIS"/>
</dbReference>
<evidence type="ECO:0000256" key="4">
    <source>
        <dbReference type="ARBA" id="ARBA00023157"/>
    </source>
</evidence>
<dbReference type="Ensembl" id="ENSSANT00000017708.1">
    <property type="protein sequence ID" value="ENSSANP00000016586.1"/>
    <property type="gene ID" value="ENSSANG00000008750.1"/>
</dbReference>
<dbReference type="SUPFAM" id="SSF50494">
    <property type="entry name" value="Trypsin-like serine proteases"/>
    <property type="match status" value="1"/>
</dbReference>
<reference evidence="6" key="1">
    <citation type="submission" date="2025-08" db="UniProtKB">
        <authorList>
            <consortium name="Ensembl"/>
        </authorList>
    </citation>
    <scope>IDENTIFICATION</scope>
</reference>
<dbReference type="PROSITE" id="PS50240">
    <property type="entry name" value="TRYPSIN_DOM"/>
    <property type="match status" value="1"/>
</dbReference>
<dbReference type="SMART" id="SM00020">
    <property type="entry name" value="Tryp_SPc"/>
    <property type="match status" value="1"/>
</dbReference>
<evidence type="ECO:0000259" key="5">
    <source>
        <dbReference type="PROSITE" id="PS50240"/>
    </source>
</evidence>
<dbReference type="PROSITE" id="PS00134">
    <property type="entry name" value="TRYPSIN_HIS"/>
    <property type="match status" value="1"/>
</dbReference>
<dbReference type="GO" id="GO:0004252">
    <property type="term" value="F:serine-type endopeptidase activity"/>
    <property type="evidence" value="ECO:0007669"/>
    <property type="project" value="InterPro"/>
</dbReference>
<feature type="domain" description="Peptidase S1" evidence="5">
    <location>
        <begin position="1"/>
        <end position="100"/>
    </location>
</feature>
<evidence type="ECO:0000313" key="6">
    <source>
        <dbReference type="Ensembl" id="ENSSANP00000016586.1"/>
    </source>
</evidence>
<dbReference type="Pfam" id="PF00089">
    <property type="entry name" value="Trypsin"/>
    <property type="match status" value="1"/>
</dbReference>
<protein>
    <recommendedName>
        <fullName evidence="5">Peptidase S1 domain-containing protein</fullName>
    </recommendedName>
</protein>
<sequence length="135" mass="15222">VNNTIFYIHINGSRHNCGGTLITKDWVLSAAHCFQRVVIYFGRLSQSSSNPNETNRTVSRIINHPKYGSPPYDNDIALIQLSSSVNFSEYIRSVCLAAAGSVFGGEMLFKKPSEQKDEVQHRFECCWSHTSLHSR</sequence>
<dbReference type="PANTHER" id="PTHR24252">
    <property type="entry name" value="ACROSIN-RELATED"/>
    <property type="match status" value="1"/>
</dbReference>
<dbReference type="PANTHER" id="PTHR24252:SF7">
    <property type="entry name" value="HYALIN"/>
    <property type="match status" value="1"/>
</dbReference>
<evidence type="ECO:0000256" key="2">
    <source>
        <dbReference type="ARBA" id="ARBA00022801"/>
    </source>
</evidence>
<dbReference type="InterPro" id="IPR001254">
    <property type="entry name" value="Trypsin_dom"/>
</dbReference>
<keyword evidence="1" id="KW-0645">Protease</keyword>
<dbReference type="InterPro" id="IPR001314">
    <property type="entry name" value="Peptidase_S1A"/>
</dbReference>
<organism evidence="6 7">
    <name type="scientific">Sinocyclocheilus anshuiensis</name>
    <dbReference type="NCBI Taxonomy" id="1608454"/>
    <lineage>
        <taxon>Eukaryota</taxon>
        <taxon>Metazoa</taxon>
        <taxon>Chordata</taxon>
        <taxon>Craniata</taxon>
        <taxon>Vertebrata</taxon>
        <taxon>Euteleostomi</taxon>
        <taxon>Actinopterygii</taxon>
        <taxon>Neopterygii</taxon>
        <taxon>Teleostei</taxon>
        <taxon>Ostariophysi</taxon>
        <taxon>Cypriniformes</taxon>
        <taxon>Cyprinidae</taxon>
        <taxon>Cyprininae</taxon>
        <taxon>Sinocyclocheilus</taxon>
    </lineage>
</organism>
<reference evidence="6" key="2">
    <citation type="submission" date="2025-09" db="UniProtKB">
        <authorList>
            <consortium name="Ensembl"/>
        </authorList>
    </citation>
    <scope>IDENTIFICATION</scope>
</reference>
<accession>A0A671L8K6</accession>
<dbReference type="InterPro" id="IPR009003">
    <property type="entry name" value="Peptidase_S1_PA"/>
</dbReference>
<dbReference type="FunFam" id="2.40.10.10:FF:000060">
    <property type="entry name" value="Acrosin"/>
    <property type="match status" value="1"/>
</dbReference>
<evidence type="ECO:0000313" key="7">
    <source>
        <dbReference type="Proteomes" id="UP000472260"/>
    </source>
</evidence>
<keyword evidence="7" id="KW-1185">Reference proteome</keyword>
<keyword evidence="4" id="KW-1015">Disulfide bond</keyword>
<proteinExistence type="predicted"/>
<dbReference type="PRINTS" id="PR00722">
    <property type="entry name" value="CHYMOTRYPSIN"/>
</dbReference>
<dbReference type="Proteomes" id="UP000472260">
    <property type="component" value="Unassembled WGS sequence"/>
</dbReference>
<dbReference type="GO" id="GO:0006508">
    <property type="term" value="P:proteolysis"/>
    <property type="evidence" value="ECO:0007669"/>
    <property type="project" value="UniProtKB-KW"/>
</dbReference>
<keyword evidence="2" id="KW-0378">Hydrolase</keyword>
<evidence type="ECO:0000256" key="1">
    <source>
        <dbReference type="ARBA" id="ARBA00022670"/>
    </source>
</evidence>
<dbReference type="Gene3D" id="2.40.10.10">
    <property type="entry name" value="Trypsin-like serine proteases"/>
    <property type="match status" value="1"/>
</dbReference>
<dbReference type="AlphaFoldDB" id="A0A671L8K6"/>
<dbReference type="InterPro" id="IPR043504">
    <property type="entry name" value="Peptidase_S1_PA_chymotrypsin"/>
</dbReference>
<keyword evidence="3" id="KW-0720">Serine protease</keyword>